<evidence type="ECO:0000256" key="1">
    <source>
        <dbReference type="ARBA" id="ARBA00004571"/>
    </source>
</evidence>
<keyword evidence="12 18" id="KW-0675">Receptor</keyword>
<reference evidence="18 19" key="1">
    <citation type="submission" date="2019-08" db="EMBL/GenBank/DDBJ databases">
        <title>Prosopis cineraria nodule microbiome.</title>
        <authorList>
            <person name="Ali R."/>
            <person name="Chaluvadi S.R."/>
            <person name="Wang X."/>
        </authorList>
    </citation>
    <scope>NUCLEOTIDE SEQUENCE [LARGE SCALE GENOMIC DNA]</scope>
    <source>
        <strain evidence="18 19">BG7</strain>
        <plasmid evidence="18 19">unnamed</plasmid>
    </source>
</reference>
<dbReference type="Pfam" id="PF07715">
    <property type="entry name" value="Plug"/>
    <property type="match status" value="1"/>
</dbReference>
<dbReference type="PANTHER" id="PTHR32552:SF68">
    <property type="entry name" value="FERRICHROME OUTER MEMBRANE TRANSPORTER_PHAGE RECEPTOR"/>
    <property type="match status" value="1"/>
</dbReference>
<evidence type="ECO:0000256" key="9">
    <source>
        <dbReference type="ARBA" id="ARBA00023065"/>
    </source>
</evidence>
<dbReference type="InterPro" id="IPR039426">
    <property type="entry name" value="TonB-dep_rcpt-like"/>
</dbReference>
<dbReference type="InterPro" id="IPR037066">
    <property type="entry name" value="Plug_dom_sf"/>
</dbReference>
<dbReference type="InterPro" id="IPR036942">
    <property type="entry name" value="Beta-barrel_TonB_sf"/>
</dbReference>
<dbReference type="Gene3D" id="2.170.130.10">
    <property type="entry name" value="TonB-dependent receptor, plug domain"/>
    <property type="match status" value="1"/>
</dbReference>
<dbReference type="EMBL" id="CP043499">
    <property type="protein sequence ID" value="QFY63802.1"/>
    <property type="molecule type" value="Genomic_DNA"/>
</dbReference>
<dbReference type="GO" id="GO:0038023">
    <property type="term" value="F:signaling receptor activity"/>
    <property type="evidence" value="ECO:0007669"/>
    <property type="project" value="InterPro"/>
</dbReference>
<feature type="domain" description="TonB-dependent receptor-like beta-barrel" evidence="16">
    <location>
        <begin position="258"/>
        <end position="681"/>
    </location>
</feature>
<dbReference type="InterPro" id="IPR000531">
    <property type="entry name" value="Beta-barrel_TonB"/>
</dbReference>
<gene>
    <name evidence="18" type="ORF">FZ934_26655</name>
</gene>
<evidence type="ECO:0000256" key="15">
    <source>
        <dbReference type="RuleBase" id="RU003357"/>
    </source>
</evidence>
<keyword evidence="4 14" id="KW-1134">Transmembrane beta strand</keyword>
<dbReference type="InterPro" id="IPR010105">
    <property type="entry name" value="TonB_sidphr_rcpt"/>
</dbReference>
<dbReference type="Gene3D" id="2.40.170.20">
    <property type="entry name" value="TonB-dependent receptor, beta-barrel domain"/>
    <property type="match status" value="1"/>
</dbReference>
<keyword evidence="6 14" id="KW-0812">Transmembrane</keyword>
<organism evidence="18 19">
    <name type="scientific">Rhizobium grahamii</name>
    <dbReference type="NCBI Taxonomy" id="1120045"/>
    <lineage>
        <taxon>Bacteria</taxon>
        <taxon>Pseudomonadati</taxon>
        <taxon>Pseudomonadota</taxon>
        <taxon>Alphaproteobacteria</taxon>
        <taxon>Hyphomicrobiales</taxon>
        <taxon>Rhizobiaceae</taxon>
        <taxon>Rhizobium/Agrobacterium group</taxon>
        <taxon>Rhizobium</taxon>
    </lineage>
</organism>
<evidence type="ECO:0000256" key="7">
    <source>
        <dbReference type="ARBA" id="ARBA00022729"/>
    </source>
</evidence>
<keyword evidence="7" id="KW-0732">Signal</keyword>
<keyword evidence="3 14" id="KW-0813">Transport</keyword>
<keyword evidence="5" id="KW-0410">Iron transport</keyword>
<keyword evidence="13 14" id="KW-0998">Cell outer membrane</keyword>
<dbReference type="OrthoDB" id="9760333at2"/>
<proteinExistence type="inferred from homology"/>
<dbReference type="InterPro" id="IPR012910">
    <property type="entry name" value="Plug_dom"/>
</dbReference>
<evidence type="ECO:0000256" key="4">
    <source>
        <dbReference type="ARBA" id="ARBA00022452"/>
    </source>
</evidence>
<evidence type="ECO:0000256" key="13">
    <source>
        <dbReference type="ARBA" id="ARBA00023237"/>
    </source>
</evidence>
<keyword evidence="10 15" id="KW-0798">TonB box</keyword>
<sequence>MHIERKAGRLTASPRRSRKMVLLGCTALIASMPTFSYGEDTDTSGSDTALSPIVLQGVGIGLDLENDSKSIVAKKTTAGGAMATDILDIPASVSVITSKEIEERGAQNVEQVLQYTSGVTTDFYGSDDRFDYFKIRGFDANMYRDGLLIGSPFGGLREEPYAYERVEVLKGANSAGFGASDPGGSVNYVTKRPKSERFGEVYATGGSYSHGETGFDFGDNVTADDTLSYRITGKFQRSDDEYDYSQNDENFIMGGVTWRPSGDTNLSVIFDHLDRDGVPGSGGQPVGSNFSRSRFFGEPDFNYRDINRNAINILFDRDFGEGLTFNANARYSKSRSNFGYAYISATPTNGSTIADRAYFANDSSDEQFIVDAHLQYDASFEDIDNRTLLGLEYNDYTKDSASYWGGAPGIDWTNPVYTGAPTSVPIYANTRNDQKTKAIYLQEELTFFDKLIATVGLRNDWLDLDEANKLNNTSKSGDFSEFTKRFGLTYKLTDEFSAYASYAESAAPPQIGTAPETGKQYEIGVKYAPTDFPAIFSAAVYDLTKENITVTDSTTLLQSTVGKVRNRGIDLEAKAEVTNNVNVIAAYSYIDSKIVENGTGGNEGNRLALVPTHFASAWVTYTLEGNGPRGDMTFGLGSRYTGSYYMSDANTSKSKGNVVFDASFNYKIQENTTFQLNVSNLFDEKHVAYGGFGADFYNPGRAIYATLRQTW</sequence>
<dbReference type="RefSeq" id="WP_153273749.1">
    <property type="nucleotide sequence ID" value="NZ_CP043499.1"/>
</dbReference>
<evidence type="ECO:0000259" key="16">
    <source>
        <dbReference type="Pfam" id="PF00593"/>
    </source>
</evidence>
<evidence type="ECO:0000256" key="8">
    <source>
        <dbReference type="ARBA" id="ARBA00023004"/>
    </source>
</evidence>
<dbReference type="PROSITE" id="PS52016">
    <property type="entry name" value="TONB_DEPENDENT_REC_3"/>
    <property type="match status" value="1"/>
</dbReference>
<dbReference type="CDD" id="cd01347">
    <property type="entry name" value="ligand_gated_channel"/>
    <property type="match status" value="1"/>
</dbReference>
<geneLocation type="plasmid" evidence="18 19">
    <name>unnamed</name>
</geneLocation>
<dbReference type="GO" id="GO:0015891">
    <property type="term" value="P:siderophore transport"/>
    <property type="evidence" value="ECO:0007669"/>
    <property type="project" value="InterPro"/>
</dbReference>
<dbReference type="KEGG" id="rgr:FZ934_26655"/>
<evidence type="ECO:0000256" key="11">
    <source>
        <dbReference type="ARBA" id="ARBA00023136"/>
    </source>
</evidence>
<dbReference type="SUPFAM" id="SSF56935">
    <property type="entry name" value="Porins"/>
    <property type="match status" value="1"/>
</dbReference>
<evidence type="ECO:0000256" key="10">
    <source>
        <dbReference type="ARBA" id="ARBA00023077"/>
    </source>
</evidence>
<dbReference type="AlphaFoldDB" id="A0A5Q0CEP2"/>
<keyword evidence="19" id="KW-1185">Reference proteome</keyword>
<keyword evidence="18" id="KW-0614">Plasmid</keyword>
<feature type="domain" description="TonB-dependent receptor plug" evidence="17">
    <location>
        <begin position="86"/>
        <end position="184"/>
    </location>
</feature>
<dbReference type="GO" id="GO:0009279">
    <property type="term" value="C:cell outer membrane"/>
    <property type="evidence" value="ECO:0007669"/>
    <property type="project" value="UniProtKB-SubCell"/>
</dbReference>
<evidence type="ECO:0000313" key="18">
    <source>
        <dbReference type="EMBL" id="QFY63802.1"/>
    </source>
</evidence>
<evidence type="ECO:0000259" key="17">
    <source>
        <dbReference type="Pfam" id="PF07715"/>
    </source>
</evidence>
<dbReference type="NCBIfam" id="TIGR01783">
    <property type="entry name" value="TonB-siderophor"/>
    <property type="match status" value="1"/>
</dbReference>
<evidence type="ECO:0000256" key="12">
    <source>
        <dbReference type="ARBA" id="ARBA00023170"/>
    </source>
</evidence>
<dbReference type="Pfam" id="PF00593">
    <property type="entry name" value="TonB_dep_Rec_b-barrel"/>
    <property type="match status" value="1"/>
</dbReference>
<evidence type="ECO:0000256" key="5">
    <source>
        <dbReference type="ARBA" id="ARBA00022496"/>
    </source>
</evidence>
<comment type="similarity">
    <text evidence="2 14 15">Belongs to the TonB-dependent receptor family.</text>
</comment>
<dbReference type="GO" id="GO:0015344">
    <property type="term" value="F:siderophore uptake transmembrane transporter activity"/>
    <property type="evidence" value="ECO:0007669"/>
    <property type="project" value="TreeGrafter"/>
</dbReference>
<comment type="subcellular location">
    <subcellularLocation>
        <location evidence="1 14">Cell outer membrane</location>
        <topology evidence="1 14">Multi-pass membrane protein</topology>
    </subcellularLocation>
</comment>
<evidence type="ECO:0000256" key="2">
    <source>
        <dbReference type="ARBA" id="ARBA00009810"/>
    </source>
</evidence>
<accession>A0A5Q0CEP2</accession>
<name>A0A5Q0CEP2_9HYPH</name>
<keyword evidence="9" id="KW-0406">Ion transport</keyword>
<keyword evidence="8" id="KW-0408">Iron</keyword>
<dbReference type="Proteomes" id="UP000326881">
    <property type="component" value="Plasmid unnamed"/>
</dbReference>
<keyword evidence="11 14" id="KW-0472">Membrane</keyword>
<evidence type="ECO:0000256" key="6">
    <source>
        <dbReference type="ARBA" id="ARBA00022692"/>
    </source>
</evidence>
<evidence type="ECO:0000256" key="14">
    <source>
        <dbReference type="PROSITE-ProRule" id="PRU01360"/>
    </source>
</evidence>
<protein>
    <submittedName>
        <fullName evidence="18">TonB-dependent siderophore receptor</fullName>
    </submittedName>
</protein>
<evidence type="ECO:0000313" key="19">
    <source>
        <dbReference type="Proteomes" id="UP000326881"/>
    </source>
</evidence>
<evidence type="ECO:0000256" key="3">
    <source>
        <dbReference type="ARBA" id="ARBA00022448"/>
    </source>
</evidence>
<dbReference type="PANTHER" id="PTHR32552">
    <property type="entry name" value="FERRICHROME IRON RECEPTOR-RELATED"/>
    <property type="match status" value="1"/>
</dbReference>